<feature type="compositionally biased region" description="Polar residues" evidence="6">
    <location>
        <begin position="138"/>
        <end position="147"/>
    </location>
</feature>
<comment type="similarity">
    <text evidence="5">Belongs to the eIF-3 subunit D family.</text>
</comment>
<dbReference type="GO" id="GO:0098808">
    <property type="term" value="F:mRNA cap binding"/>
    <property type="evidence" value="ECO:0007669"/>
    <property type="project" value="UniProtKB-UniRule"/>
</dbReference>
<name>A0A5S6QNB0_TRIMR</name>
<evidence type="ECO:0000256" key="6">
    <source>
        <dbReference type="SAM" id="MobiDB-lite"/>
    </source>
</evidence>
<accession>A0A5S6QNB0</accession>
<organism evidence="7 8">
    <name type="scientific">Trichuris muris</name>
    <name type="common">Mouse whipworm</name>
    <dbReference type="NCBI Taxonomy" id="70415"/>
    <lineage>
        <taxon>Eukaryota</taxon>
        <taxon>Metazoa</taxon>
        <taxon>Ecdysozoa</taxon>
        <taxon>Nematoda</taxon>
        <taxon>Enoplea</taxon>
        <taxon>Dorylaimia</taxon>
        <taxon>Trichinellida</taxon>
        <taxon>Trichuridae</taxon>
        <taxon>Trichuris</taxon>
    </lineage>
</organism>
<keyword evidence="2 5" id="KW-0396">Initiation factor</keyword>
<proteinExistence type="inferred from homology"/>
<sequence length="578" mass="66806">MHKTGSVVQLTHAHEMNNVESRPLLLKECLAKLSINPNGWGPMEVPETFRSLPYQEFDRFERINKIADWTSMPCKDERRYTTGANRQAAVSNQAYAYQQEEEDSLFQVVDNARTPKPAVTRGTKLRMAQQVRTSLISERRNQSQVSNKAAKHRERDRHSQLRHLQKQFQLRQRYSNHFVPQMKARQPSVQIRADWKVIQEFDLHRLQKLKLPSIEPGEDISNERYGTLEYYDRSYDRLSSRNEILLQRVHRIFFTVTTTDDPVIEKLSKNKMYTVFGTDVIIATLMTCNRSVYSWDVVIHRVGQKLFFDKRLASDLDYPTVSETATEPPQEEGNAINSPANLAMEAMYINQNFSQQVLKMGEEKYQFDHAEVPYANNESPIGNIASKGYRYRKWDLGNNIIMVCRCEHDGVMLGTDGSIQFLTIKAFNEWDHRIAGGIDWRSKIDTQRGAILATELKNNSCKLAKWTIQAMLAGSQYLKFGYISRIHPRDSSKHVVLGIQQFKTTEFAMQINLNMDTAWGILRCIIDKCLSLPPGKYLLMKDPNKPLLLLYKINAEAFEDEDIDEAITYAANPNDFLE</sequence>
<dbReference type="HAMAP" id="MF_03003">
    <property type="entry name" value="eIF3d"/>
    <property type="match status" value="1"/>
</dbReference>
<keyword evidence="1 5" id="KW-0963">Cytoplasm</keyword>
<protein>
    <recommendedName>
        <fullName evidence="5">Eukaryotic translation initiation factor 3 subunit D</fullName>
        <shortName evidence="5">eIF3d</shortName>
    </recommendedName>
    <alternativeName>
        <fullName evidence="5">Eukaryotic translation initiation factor 3 subunit 7</fullName>
    </alternativeName>
</protein>
<feature type="region of interest" description="Disordered" evidence="6">
    <location>
        <begin position="138"/>
        <end position="158"/>
    </location>
</feature>
<dbReference type="PANTHER" id="PTHR12399">
    <property type="entry name" value="EUKARYOTIC TRANSLATION INITIATION FACTOR 3 SUBUNIT 7"/>
    <property type="match status" value="1"/>
</dbReference>
<dbReference type="STRING" id="70415.A0A5S6QNB0"/>
<keyword evidence="3" id="KW-0694">RNA-binding</keyword>
<dbReference type="Proteomes" id="UP000046395">
    <property type="component" value="Unassembled WGS sequence"/>
</dbReference>
<comment type="subunit">
    <text evidence="5">Component of the eukaryotic translation initiation factor 3 (eIF-3) complex.</text>
</comment>
<evidence type="ECO:0000313" key="8">
    <source>
        <dbReference type="WBParaSite" id="TMUE_2000008352.1"/>
    </source>
</evidence>
<dbReference type="GO" id="GO:0003743">
    <property type="term" value="F:translation initiation factor activity"/>
    <property type="evidence" value="ECO:0007669"/>
    <property type="project" value="UniProtKB-UniRule"/>
</dbReference>
<dbReference type="PANTHER" id="PTHR12399:SF0">
    <property type="entry name" value="EUKARYOTIC TRANSLATION INITIATION FACTOR 3 SUBUNIT D"/>
    <property type="match status" value="1"/>
</dbReference>
<comment type="function">
    <text evidence="5">mRNA cap-binding component of the eukaryotic translation initiation factor 3 (eIF-3) complex, which is involved in protein synthesis of a specialized repertoire of mRNAs and, together with other initiation factors, stimulates binding of mRNA and methionyl-tRNAi to the 40S ribosome. The eIF-3 complex specifically targets and initiates translation of a subset of mRNAs involved in cell proliferation. In the eIF-3 complex, eif3d specifically recognizes and binds the 7-methylguanosine cap of a subset of mRNAs.</text>
</comment>
<comment type="domain">
    <text evidence="5">The RNA gate region regulates mRNA cap recognition to prevent promiscuous mRNA-binding before assembly of eif3d into the full eukaryotic translation initiation factor 3 (eIF-3) complex.</text>
</comment>
<reference evidence="8" key="1">
    <citation type="submission" date="2019-12" db="UniProtKB">
        <authorList>
            <consortium name="WormBaseParasite"/>
        </authorList>
    </citation>
    <scope>IDENTIFICATION</scope>
</reference>
<dbReference type="GO" id="GO:0001732">
    <property type="term" value="P:formation of cytoplasmic translation initiation complex"/>
    <property type="evidence" value="ECO:0007669"/>
    <property type="project" value="UniProtKB-UniRule"/>
</dbReference>
<evidence type="ECO:0000256" key="2">
    <source>
        <dbReference type="ARBA" id="ARBA00022540"/>
    </source>
</evidence>
<keyword evidence="7" id="KW-1185">Reference proteome</keyword>
<dbReference type="PIRSF" id="PIRSF016281">
    <property type="entry name" value="EIF-3_zeta"/>
    <property type="match status" value="1"/>
</dbReference>
<dbReference type="WBParaSite" id="TMUE_2000008352.1">
    <property type="protein sequence ID" value="TMUE_2000008352.1"/>
    <property type="gene ID" value="WBGene00294313"/>
</dbReference>
<dbReference type="Pfam" id="PF05091">
    <property type="entry name" value="eIF-3_zeta"/>
    <property type="match status" value="1"/>
</dbReference>
<evidence type="ECO:0000256" key="3">
    <source>
        <dbReference type="ARBA" id="ARBA00022884"/>
    </source>
</evidence>
<dbReference type="GO" id="GO:0016282">
    <property type="term" value="C:eukaryotic 43S preinitiation complex"/>
    <property type="evidence" value="ECO:0007669"/>
    <property type="project" value="UniProtKB-UniRule"/>
</dbReference>
<feature type="compositionally biased region" description="Basic residues" evidence="6">
    <location>
        <begin position="149"/>
        <end position="158"/>
    </location>
</feature>
<keyword evidence="4 5" id="KW-0648">Protein biosynthesis</keyword>
<dbReference type="InterPro" id="IPR007783">
    <property type="entry name" value="eIF3d"/>
</dbReference>
<dbReference type="GO" id="GO:0005852">
    <property type="term" value="C:eukaryotic translation initiation factor 3 complex"/>
    <property type="evidence" value="ECO:0007669"/>
    <property type="project" value="UniProtKB-UniRule"/>
</dbReference>
<comment type="subcellular location">
    <subcellularLocation>
        <location evidence="5">Cytoplasm</location>
    </subcellularLocation>
</comment>
<feature type="region of interest" description="RNA gate" evidence="5">
    <location>
        <begin position="315"/>
        <end position="329"/>
    </location>
</feature>
<dbReference type="GO" id="GO:0033290">
    <property type="term" value="C:eukaryotic 48S preinitiation complex"/>
    <property type="evidence" value="ECO:0007669"/>
    <property type="project" value="UniProtKB-UniRule"/>
</dbReference>
<dbReference type="AlphaFoldDB" id="A0A5S6QNB0"/>
<evidence type="ECO:0000256" key="1">
    <source>
        <dbReference type="ARBA" id="ARBA00022490"/>
    </source>
</evidence>
<dbReference type="GO" id="GO:0002191">
    <property type="term" value="P:cap-dependent translational initiation"/>
    <property type="evidence" value="ECO:0007669"/>
    <property type="project" value="UniProtKB-UniRule"/>
</dbReference>
<evidence type="ECO:0000256" key="4">
    <source>
        <dbReference type="ARBA" id="ARBA00022917"/>
    </source>
</evidence>
<evidence type="ECO:0000256" key="5">
    <source>
        <dbReference type="HAMAP-Rule" id="MF_03003"/>
    </source>
</evidence>
<evidence type="ECO:0000313" key="7">
    <source>
        <dbReference type="Proteomes" id="UP000046395"/>
    </source>
</evidence>